<comment type="subunit">
    <text evidence="3">Monomer.</text>
</comment>
<dbReference type="OrthoDB" id="3787729at2"/>
<sequence length="468" mass="49396">MSEATTRPGCAAGTSGEELLTSLGPLLARWLPRQRWFAGKGSPVTGFGLVSVTEMLPPGAAPGLLHLLVRARTAPPDAAAPSDGDCYQLLLGVRQVLPPRLAPALVGRPPTGPLAGLAVYDALGDPRLAQVLLERLRTRGSLGDLHFERDPDTDIPAGLAARALGVEQSNSSLVYGERFILKVFRRVVPGVQPDVELPLALAAAGCTRVQRPVAWYGGGGSTEGEPYVLGVLQPFLAGAADGWELALGTLAAGRDFAAEARELGRATAEVHLSLAEALPSVTLGRAQTAAVADAMLGRLAAAAAVVPALRPYADGLGAVFRELAQLPGGLGPAQRVHGDLHLGQCLRASATGHWSLVDFEGEPARPLAERRRAHPPVRDVAGMLRSFDYAARALGRTASRWERACREGFCDGYGSASGRDPRADPVLLRAYETDKAIYEVLYESRHRPSWLPVPLSAIHRLADTGSNP</sequence>
<keyword evidence="10" id="KW-0067">ATP-binding</keyword>
<dbReference type="Pfam" id="PF18085">
    <property type="entry name" value="Mak_N_cap"/>
    <property type="match status" value="1"/>
</dbReference>
<dbReference type="RefSeq" id="WP_128554299.1">
    <property type="nucleotide sequence ID" value="NZ_QUAK01000015.1"/>
</dbReference>
<dbReference type="Pfam" id="PF01636">
    <property type="entry name" value="APH"/>
    <property type="match status" value="1"/>
</dbReference>
<keyword evidence="7" id="KW-0808">Transferase</keyword>
<evidence type="ECO:0000256" key="4">
    <source>
        <dbReference type="ARBA" id="ARBA00011962"/>
    </source>
</evidence>
<dbReference type="Proteomes" id="UP000263094">
    <property type="component" value="Unassembled WGS sequence"/>
</dbReference>
<keyword evidence="18" id="KW-1185">Reference proteome</keyword>
<keyword evidence="11" id="KW-0320">Glycogen biosynthesis</keyword>
<protein>
    <recommendedName>
        <fullName evidence="5">Maltokinase</fullName>
        <ecNumber evidence="4">2.7.1.175</ecNumber>
    </recommendedName>
    <alternativeName>
        <fullName evidence="13">Maltose-1-phosphate synthase</fullName>
    </alternativeName>
</protein>
<evidence type="ECO:0000256" key="5">
    <source>
        <dbReference type="ARBA" id="ARBA00013882"/>
    </source>
</evidence>
<evidence type="ECO:0000256" key="11">
    <source>
        <dbReference type="ARBA" id="ARBA00023056"/>
    </source>
</evidence>
<gene>
    <name evidence="17" type="ORF">DY218_02985</name>
</gene>
<dbReference type="SUPFAM" id="SSF56112">
    <property type="entry name" value="Protein kinase-like (PK-like)"/>
    <property type="match status" value="1"/>
</dbReference>
<keyword evidence="9 17" id="KW-0418">Kinase</keyword>
<organism evidence="17 18">
    <name type="scientific">Streptomyces triticagri</name>
    <dbReference type="NCBI Taxonomy" id="2293568"/>
    <lineage>
        <taxon>Bacteria</taxon>
        <taxon>Bacillati</taxon>
        <taxon>Actinomycetota</taxon>
        <taxon>Actinomycetes</taxon>
        <taxon>Kitasatosporales</taxon>
        <taxon>Streptomycetaceae</taxon>
        <taxon>Streptomyces</taxon>
    </lineage>
</organism>
<evidence type="ECO:0000313" key="18">
    <source>
        <dbReference type="Proteomes" id="UP000263094"/>
    </source>
</evidence>
<evidence type="ECO:0000259" key="15">
    <source>
        <dbReference type="Pfam" id="PF01636"/>
    </source>
</evidence>
<keyword evidence="8" id="KW-0547">Nucleotide-binding</keyword>
<reference evidence="17 18" key="1">
    <citation type="submission" date="2018-08" db="EMBL/GenBank/DDBJ databases">
        <title>Isolation, diversity and antifungal activity of Actinobacteria from wheat.</title>
        <authorList>
            <person name="Han C."/>
        </authorList>
    </citation>
    <scope>NUCLEOTIDE SEQUENCE [LARGE SCALE GENOMIC DNA]</scope>
    <source>
        <strain evidence="17 18">NEAU-YY421</strain>
    </source>
</reference>
<dbReference type="EC" id="2.7.1.175" evidence="4"/>
<evidence type="ECO:0000256" key="12">
    <source>
        <dbReference type="ARBA" id="ARBA00023277"/>
    </source>
</evidence>
<evidence type="ECO:0000256" key="8">
    <source>
        <dbReference type="ARBA" id="ARBA00022741"/>
    </source>
</evidence>
<comment type="similarity">
    <text evidence="2">Belongs to the aminoglycoside phosphotransferase family.</text>
</comment>
<comment type="catalytic activity">
    <reaction evidence="14">
        <text>D-maltose + ATP = alpha-maltose 1-phosphate + ADP + H(+)</text>
        <dbReference type="Rhea" id="RHEA:31915"/>
        <dbReference type="ChEBI" id="CHEBI:15378"/>
        <dbReference type="ChEBI" id="CHEBI:17306"/>
        <dbReference type="ChEBI" id="CHEBI:30616"/>
        <dbReference type="ChEBI" id="CHEBI:63576"/>
        <dbReference type="ChEBI" id="CHEBI:456216"/>
        <dbReference type="EC" id="2.7.1.175"/>
    </reaction>
</comment>
<evidence type="ECO:0000313" key="17">
    <source>
        <dbReference type="EMBL" id="RFU88260.1"/>
    </source>
</evidence>
<evidence type="ECO:0000256" key="9">
    <source>
        <dbReference type="ARBA" id="ARBA00022777"/>
    </source>
</evidence>
<evidence type="ECO:0000256" key="13">
    <source>
        <dbReference type="ARBA" id="ARBA00031251"/>
    </source>
</evidence>
<evidence type="ECO:0000256" key="6">
    <source>
        <dbReference type="ARBA" id="ARBA00022600"/>
    </source>
</evidence>
<dbReference type="InterPro" id="IPR011009">
    <property type="entry name" value="Kinase-like_dom_sf"/>
</dbReference>
<dbReference type="EMBL" id="QUAK01000015">
    <property type="protein sequence ID" value="RFU88260.1"/>
    <property type="molecule type" value="Genomic_DNA"/>
</dbReference>
<evidence type="ECO:0000256" key="7">
    <source>
        <dbReference type="ARBA" id="ARBA00022679"/>
    </source>
</evidence>
<accession>A0A372MCE3</accession>
<evidence type="ECO:0000256" key="3">
    <source>
        <dbReference type="ARBA" id="ARBA00011245"/>
    </source>
</evidence>
<evidence type="ECO:0000256" key="1">
    <source>
        <dbReference type="ARBA" id="ARBA00004964"/>
    </source>
</evidence>
<evidence type="ECO:0000256" key="2">
    <source>
        <dbReference type="ARBA" id="ARBA00006219"/>
    </source>
</evidence>
<proteinExistence type="inferred from homology"/>
<evidence type="ECO:0000256" key="10">
    <source>
        <dbReference type="ARBA" id="ARBA00022840"/>
    </source>
</evidence>
<dbReference type="UniPathway" id="UPA00164"/>
<comment type="caution">
    <text evidence="17">The sequence shown here is derived from an EMBL/GenBank/DDBJ whole genome shotgun (WGS) entry which is preliminary data.</text>
</comment>
<feature type="domain" description="Aminoglycoside phosphotransferase" evidence="15">
    <location>
        <begin position="165"/>
        <end position="414"/>
    </location>
</feature>
<comment type="pathway">
    <text evidence="1">Glycan biosynthesis; glycogen biosynthesis.</text>
</comment>
<dbReference type="GO" id="GO:0016301">
    <property type="term" value="F:kinase activity"/>
    <property type="evidence" value="ECO:0007669"/>
    <property type="project" value="UniProtKB-KW"/>
</dbReference>
<dbReference type="InterPro" id="IPR002575">
    <property type="entry name" value="Aminoglycoside_PTrfase"/>
</dbReference>
<dbReference type="InterPro" id="IPR040999">
    <property type="entry name" value="Mak_N_cap"/>
</dbReference>
<feature type="domain" description="Maltokinase N-terminal cap" evidence="16">
    <location>
        <begin position="30"/>
        <end position="125"/>
    </location>
</feature>
<keyword evidence="12" id="KW-0119">Carbohydrate metabolism</keyword>
<dbReference type="AlphaFoldDB" id="A0A372MCE3"/>
<dbReference type="GO" id="GO:0005524">
    <property type="term" value="F:ATP binding"/>
    <property type="evidence" value="ECO:0007669"/>
    <property type="project" value="UniProtKB-KW"/>
</dbReference>
<evidence type="ECO:0000259" key="16">
    <source>
        <dbReference type="Pfam" id="PF18085"/>
    </source>
</evidence>
<dbReference type="GO" id="GO:0005978">
    <property type="term" value="P:glycogen biosynthetic process"/>
    <property type="evidence" value="ECO:0007669"/>
    <property type="project" value="UniProtKB-UniPathway"/>
</dbReference>
<evidence type="ECO:0000256" key="14">
    <source>
        <dbReference type="ARBA" id="ARBA00049067"/>
    </source>
</evidence>
<dbReference type="Gene3D" id="3.90.1200.10">
    <property type="match status" value="1"/>
</dbReference>
<name>A0A372MCE3_9ACTN</name>
<keyword evidence="6" id="KW-0321">Glycogen metabolism</keyword>